<organism evidence="1 2">
    <name type="scientific">Leucogyrophana mollusca</name>
    <dbReference type="NCBI Taxonomy" id="85980"/>
    <lineage>
        <taxon>Eukaryota</taxon>
        <taxon>Fungi</taxon>
        <taxon>Dikarya</taxon>
        <taxon>Basidiomycota</taxon>
        <taxon>Agaricomycotina</taxon>
        <taxon>Agaricomycetes</taxon>
        <taxon>Agaricomycetidae</taxon>
        <taxon>Boletales</taxon>
        <taxon>Boletales incertae sedis</taxon>
        <taxon>Leucogyrophana</taxon>
    </lineage>
</organism>
<dbReference type="EMBL" id="MU266374">
    <property type="protein sequence ID" value="KAH7926993.1"/>
    <property type="molecule type" value="Genomic_DNA"/>
</dbReference>
<dbReference type="Proteomes" id="UP000790709">
    <property type="component" value="Unassembled WGS sequence"/>
</dbReference>
<evidence type="ECO:0000313" key="1">
    <source>
        <dbReference type="EMBL" id="KAH7926993.1"/>
    </source>
</evidence>
<name>A0ACB8BQY0_9AGAM</name>
<protein>
    <submittedName>
        <fullName evidence="1">Uncharacterized protein</fullName>
    </submittedName>
</protein>
<keyword evidence="2" id="KW-1185">Reference proteome</keyword>
<gene>
    <name evidence="1" type="ORF">BV22DRAFT_1127766</name>
</gene>
<evidence type="ECO:0000313" key="2">
    <source>
        <dbReference type="Proteomes" id="UP000790709"/>
    </source>
</evidence>
<reference evidence="1" key="1">
    <citation type="journal article" date="2021" name="New Phytol.">
        <title>Evolutionary innovations through gain and loss of genes in the ectomycorrhizal Boletales.</title>
        <authorList>
            <person name="Wu G."/>
            <person name="Miyauchi S."/>
            <person name="Morin E."/>
            <person name="Kuo A."/>
            <person name="Drula E."/>
            <person name="Varga T."/>
            <person name="Kohler A."/>
            <person name="Feng B."/>
            <person name="Cao Y."/>
            <person name="Lipzen A."/>
            <person name="Daum C."/>
            <person name="Hundley H."/>
            <person name="Pangilinan J."/>
            <person name="Johnson J."/>
            <person name="Barry K."/>
            <person name="LaButti K."/>
            <person name="Ng V."/>
            <person name="Ahrendt S."/>
            <person name="Min B."/>
            <person name="Choi I.G."/>
            <person name="Park H."/>
            <person name="Plett J.M."/>
            <person name="Magnuson J."/>
            <person name="Spatafora J.W."/>
            <person name="Nagy L.G."/>
            <person name="Henrissat B."/>
            <person name="Grigoriev I.V."/>
            <person name="Yang Z.L."/>
            <person name="Xu J."/>
            <person name="Martin F.M."/>
        </authorList>
    </citation>
    <scope>NUCLEOTIDE SEQUENCE</scope>
    <source>
        <strain evidence="1">KUC20120723A-06</strain>
    </source>
</reference>
<proteinExistence type="predicted"/>
<sequence>MSNVKNPGFAKVTGGTVYYLYEAPVNKADLKNELKVLETFLSKWNADAGDNHTPPQLPSKTKAAPPATRLVVTAANHKSTHASSATQPKHLTVYVCTDANWALNPHEYGAVVHVFAVDEDPAKGYLEYFMYSGKRQKINSAAIKDALAQAEANDFGTLGQGDL</sequence>
<accession>A0ACB8BQY0</accession>
<comment type="caution">
    <text evidence="1">The sequence shown here is derived from an EMBL/GenBank/DDBJ whole genome shotgun (WGS) entry which is preliminary data.</text>
</comment>